<comment type="subcellular location">
    <subcellularLocation>
        <location evidence="1">Membrane</location>
        <topology evidence="1">Multi-pass membrane protein</topology>
    </subcellularLocation>
</comment>
<proteinExistence type="predicted"/>
<feature type="transmembrane region" description="Helical" evidence="11">
    <location>
        <begin position="77"/>
        <end position="96"/>
    </location>
</feature>
<keyword evidence="3" id="KW-0808">Transferase</keyword>
<evidence type="ECO:0000313" key="14">
    <source>
        <dbReference type="Proteomes" id="UP000198967"/>
    </source>
</evidence>
<organism evidence="13 14">
    <name type="scientific">Pseudonocardia oroxyli</name>
    <dbReference type="NCBI Taxonomy" id="366584"/>
    <lineage>
        <taxon>Bacteria</taxon>
        <taxon>Bacillati</taxon>
        <taxon>Actinomycetota</taxon>
        <taxon>Actinomycetes</taxon>
        <taxon>Pseudonocardiales</taxon>
        <taxon>Pseudonocardiaceae</taxon>
        <taxon>Pseudonocardia</taxon>
    </lineage>
</organism>
<evidence type="ECO:0000256" key="5">
    <source>
        <dbReference type="ARBA" id="ARBA00022741"/>
    </source>
</evidence>
<dbReference type="InterPro" id="IPR025201">
    <property type="entry name" value="KdpD_TM"/>
</dbReference>
<evidence type="ECO:0000256" key="1">
    <source>
        <dbReference type="ARBA" id="ARBA00004141"/>
    </source>
</evidence>
<dbReference type="Gene3D" id="1.20.120.620">
    <property type="entry name" value="Backbone structure of the membrane domain of e. Coli histidine kinase receptor kdpd"/>
    <property type="match status" value="1"/>
</dbReference>
<gene>
    <name evidence="13" type="ORF">SAMN05216377_116109</name>
</gene>
<keyword evidence="7" id="KW-0067">ATP-binding</keyword>
<keyword evidence="5" id="KW-0547">Nucleotide-binding</keyword>
<keyword evidence="9" id="KW-0902">Two-component regulatory system</keyword>
<evidence type="ECO:0000256" key="2">
    <source>
        <dbReference type="ARBA" id="ARBA00022553"/>
    </source>
</evidence>
<dbReference type="GO" id="GO:0016301">
    <property type="term" value="F:kinase activity"/>
    <property type="evidence" value="ECO:0007669"/>
    <property type="project" value="UniProtKB-KW"/>
</dbReference>
<dbReference type="Pfam" id="PF13493">
    <property type="entry name" value="DUF4118"/>
    <property type="match status" value="1"/>
</dbReference>
<name>A0A1G7XXB3_PSEOR</name>
<dbReference type="InterPro" id="IPR038318">
    <property type="entry name" value="KdpD_sf"/>
</dbReference>
<sequence length="242" mass="24944">MIGVVAPLVVAVATSLLRDRVANTSAALVLVLVVLAVAVRGDRWAGLLAALTAAAAFDFVLTAPYDDFAIHSARDVETAVLLLVVGAAVSEVAQWGRRELARAVRQEGHVEGLVQAARMAADGVGTAEAAAVVAAMIADVLDLDDCRFAAEPSDPQRPRLGPDGAVTWRGRPVDVARHGLPTMDLVELEAPRAGGRFLLSSATAVRKPSAALLRIAVSLAAQVGPSTGDRGLAPVKDASKSP</sequence>
<dbReference type="GO" id="GO:0005524">
    <property type="term" value="F:ATP binding"/>
    <property type="evidence" value="ECO:0007669"/>
    <property type="project" value="UniProtKB-KW"/>
</dbReference>
<evidence type="ECO:0000256" key="7">
    <source>
        <dbReference type="ARBA" id="ARBA00022840"/>
    </source>
</evidence>
<dbReference type="AlphaFoldDB" id="A0A1G7XXB3"/>
<evidence type="ECO:0000256" key="6">
    <source>
        <dbReference type="ARBA" id="ARBA00022777"/>
    </source>
</evidence>
<reference evidence="13 14" key="1">
    <citation type="submission" date="2016-10" db="EMBL/GenBank/DDBJ databases">
        <authorList>
            <person name="de Groot N.N."/>
        </authorList>
    </citation>
    <scope>NUCLEOTIDE SEQUENCE [LARGE SCALE GENOMIC DNA]</scope>
    <source>
        <strain evidence="13 14">CGMCC 4.3143</strain>
    </source>
</reference>
<keyword evidence="10 11" id="KW-0472">Membrane</keyword>
<evidence type="ECO:0000256" key="10">
    <source>
        <dbReference type="ARBA" id="ARBA00023136"/>
    </source>
</evidence>
<protein>
    <recommendedName>
        <fullName evidence="12">Sensor protein KdpD transmembrane domain-containing protein</fullName>
    </recommendedName>
</protein>
<keyword evidence="4 11" id="KW-0812">Transmembrane</keyword>
<dbReference type="GO" id="GO:0000160">
    <property type="term" value="P:phosphorelay signal transduction system"/>
    <property type="evidence" value="ECO:0007669"/>
    <property type="project" value="UniProtKB-KW"/>
</dbReference>
<evidence type="ECO:0000256" key="8">
    <source>
        <dbReference type="ARBA" id="ARBA00022989"/>
    </source>
</evidence>
<evidence type="ECO:0000256" key="11">
    <source>
        <dbReference type="SAM" id="Phobius"/>
    </source>
</evidence>
<keyword evidence="6" id="KW-0418">Kinase</keyword>
<accession>A0A1G7XXB3</accession>
<dbReference type="GO" id="GO:0016020">
    <property type="term" value="C:membrane"/>
    <property type="evidence" value="ECO:0007669"/>
    <property type="project" value="UniProtKB-SubCell"/>
</dbReference>
<evidence type="ECO:0000313" key="13">
    <source>
        <dbReference type="EMBL" id="SDG88390.1"/>
    </source>
</evidence>
<evidence type="ECO:0000259" key="12">
    <source>
        <dbReference type="Pfam" id="PF13493"/>
    </source>
</evidence>
<dbReference type="STRING" id="366584.SAMN05216377_116109"/>
<feature type="domain" description="Sensor protein KdpD transmembrane" evidence="12">
    <location>
        <begin position="2"/>
        <end position="105"/>
    </location>
</feature>
<keyword evidence="14" id="KW-1185">Reference proteome</keyword>
<dbReference type="Proteomes" id="UP000198967">
    <property type="component" value="Unassembled WGS sequence"/>
</dbReference>
<keyword evidence="8 11" id="KW-1133">Transmembrane helix</keyword>
<keyword evidence="2" id="KW-0597">Phosphoprotein</keyword>
<evidence type="ECO:0000256" key="3">
    <source>
        <dbReference type="ARBA" id="ARBA00022679"/>
    </source>
</evidence>
<feature type="transmembrane region" description="Helical" evidence="11">
    <location>
        <begin position="46"/>
        <end position="65"/>
    </location>
</feature>
<dbReference type="EMBL" id="FNBE01000016">
    <property type="protein sequence ID" value="SDG88390.1"/>
    <property type="molecule type" value="Genomic_DNA"/>
</dbReference>
<evidence type="ECO:0000256" key="4">
    <source>
        <dbReference type="ARBA" id="ARBA00022692"/>
    </source>
</evidence>
<feature type="transmembrane region" description="Helical" evidence="11">
    <location>
        <begin position="20"/>
        <end position="39"/>
    </location>
</feature>
<evidence type="ECO:0000256" key="9">
    <source>
        <dbReference type="ARBA" id="ARBA00023012"/>
    </source>
</evidence>